<evidence type="ECO:0000313" key="3">
    <source>
        <dbReference type="Proteomes" id="UP001066276"/>
    </source>
</evidence>
<feature type="region of interest" description="Disordered" evidence="1">
    <location>
        <begin position="91"/>
        <end position="132"/>
    </location>
</feature>
<protein>
    <submittedName>
        <fullName evidence="2">Uncharacterized protein</fullName>
    </submittedName>
</protein>
<proteinExistence type="predicted"/>
<dbReference type="AlphaFoldDB" id="A0AAV7SJE1"/>
<dbReference type="EMBL" id="JANPWB010000008">
    <property type="protein sequence ID" value="KAJ1164141.1"/>
    <property type="molecule type" value="Genomic_DNA"/>
</dbReference>
<comment type="caution">
    <text evidence="2">The sequence shown here is derived from an EMBL/GenBank/DDBJ whole genome shotgun (WGS) entry which is preliminary data.</text>
</comment>
<evidence type="ECO:0000313" key="2">
    <source>
        <dbReference type="EMBL" id="KAJ1164141.1"/>
    </source>
</evidence>
<name>A0AAV7SJE1_PLEWA</name>
<sequence length="166" mass="17549">MVLLWPPGACRGPPAAGPPCRSLHTQGSSPLLPMWQPVTGAAHASRCSTDLLLPRAGPLGPRWPPQHFRGSGETFPVSSRFRAVCSCPAAARRATPDGRSDSAQELLPESRQGHSSSPGQPPARRSHSIPNRPGDCTLLLDFQVGPSGARDLGVRHLRTLGHAPSI</sequence>
<reference evidence="2" key="1">
    <citation type="journal article" date="2022" name="bioRxiv">
        <title>Sequencing and chromosome-scale assembly of the giantPleurodeles waltlgenome.</title>
        <authorList>
            <person name="Brown T."/>
            <person name="Elewa A."/>
            <person name="Iarovenko S."/>
            <person name="Subramanian E."/>
            <person name="Araus A.J."/>
            <person name="Petzold A."/>
            <person name="Susuki M."/>
            <person name="Suzuki K.-i.T."/>
            <person name="Hayashi T."/>
            <person name="Toyoda A."/>
            <person name="Oliveira C."/>
            <person name="Osipova E."/>
            <person name="Leigh N.D."/>
            <person name="Simon A."/>
            <person name="Yun M.H."/>
        </authorList>
    </citation>
    <scope>NUCLEOTIDE SEQUENCE</scope>
    <source>
        <strain evidence="2">20211129_DDA</strain>
        <tissue evidence="2">Liver</tissue>
    </source>
</reference>
<evidence type="ECO:0000256" key="1">
    <source>
        <dbReference type="SAM" id="MobiDB-lite"/>
    </source>
</evidence>
<gene>
    <name evidence="2" type="ORF">NDU88_004586</name>
</gene>
<keyword evidence="3" id="KW-1185">Reference proteome</keyword>
<dbReference type="Proteomes" id="UP001066276">
    <property type="component" value="Chromosome 4_2"/>
</dbReference>
<organism evidence="2 3">
    <name type="scientific">Pleurodeles waltl</name>
    <name type="common">Iberian ribbed newt</name>
    <dbReference type="NCBI Taxonomy" id="8319"/>
    <lineage>
        <taxon>Eukaryota</taxon>
        <taxon>Metazoa</taxon>
        <taxon>Chordata</taxon>
        <taxon>Craniata</taxon>
        <taxon>Vertebrata</taxon>
        <taxon>Euteleostomi</taxon>
        <taxon>Amphibia</taxon>
        <taxon>Batrachia</taxon>
        <taxon>Caudata</taxon>
        <taxon>Salamandroidea</taxon>
        <taxon>Salamandridae</taxon>
        <taxon>Pleurodelinae</taxon>
        <taxon>Pleurodeles</taxon>
    </lineage>
</organism>
<accession>A0AAV7SJE1</accession>